<dbReference type="SUPFAM" id="SSF49879">
    <property type="entry name" value="SMAD/FHA domain"/>
    <property type="match status" value="1"/>
</dbReference>
<feature type="domain" description="FHA" evidence="3">
    <location>
        <begin position="388"/>
        <end position="444"/>
    </location>
</feature>
<feature type="compositionally biased region" description="Pro residues" evidence="2">
    <location>
        <begin position="219"/>
        <end position="242"/>
    </location>
</feature>
<dbReference type="Pfam" id="PF00498">
    <property type="entry name" value="FHA"/>
    <property type="match status" value="1"/>
</dbReference>
<evidence type="ECO:0000256" key="1">
    <source>
        <dbReference type="ARBA" id="ARBA00022553"/>
    </source>
</evidence>
<accession>A0A3P3VTP0</accession>
<dbReference type="RefSeq" id="WP_124972914.1">
    <property type="nucleotide sequence ID" value="NZ_RQVS01000011.1"/>
</dbReference>
<dbReference type="AlphaFoldDB" id="A0A3P3VTP0"/>
<dbReference type="InterPro" id="IPR000253">
    <property type="entry name" value="FHA_dom"/>
</dbReference>
<feature type="compositionally biased region" description="Pro residues" evidence="2">
    <location>
        <begin position="268"/>
        <end position="278"/>
    </location>
</feature>
<evidence type="ECO:0000313" key="4">
    <source>
        <dbReference type="EMBL" id="RRJ86155.1"/>
    </source>
</evidence>
<sequence length="479" mass="49119">MSDSPAGPGVRYRAGTGVVVRHGSTTILLATSLADRAEAVYEALLAERDPMSSIADRDGDIAVIAVAPKATTFVVRGDDVHWRIITPSREVAELAEFRAGWRGGAVAEALGWQIRIGDVAAANEDARAWPLGSGIAAAAEVTWGELPVTEPEAAPAIDVIDPVQAPPAVTVVDPGHADSAESNGGVRDDSDTEPAVRESPRPPAAPVEDLDATIHDVPPSAPPSSAPPSAAPQSPAPQPSAPQPVSEVDDYTVHDVPMRMGFSTNPPAAQPPSAPAPIPVISQTAMTPPQMDAPAPTAPPVFQAQRFTAPTAHPQVPVAPSAPIQAPPAAMPPAVPTSSGSPTPPAPAATAAAPAPAAPPAAATEPPAPFVPQLVSNQGHLVTLTASVVIGRHPSAERAPNPHGAQTLTMISPREEISRSHCIVTYDAGNVLVWDLNSANGTQLLRNGRFPEPLTPQVPVVLDRGDIIDLGDGAALWLA</sequence>
<gene>
    <name evidence="4" type="ORF">EG850_09600</name>
</gene>
<feature type="compositionally biased region" description="Low complexity" evidence="2">
    <location>
        <begin position="348"/>
        <end position="365"/>
    </location>
</feature>
<dbReference type="InterPro" id="IPR008984">
    <property type="entry name" value="SMAD_FHA_dom_sf"/>
</dbReference>
<keyword evidence="5" id="KW-1185">Reference proteome</keyword>
<feature type="compositionally biased region" description="Basic and acidic residues" evidence="2">
    <location>
        <begin position="186"/>
        <end position="200"/>
    </location>
</feature>
<dbReference type="CDD" id="cd00060">
    <property type="entry name" value="FHA"/>
    <property type="match status" value="1"/>
</dbReference>
<feature type="compositionally biased region" description="Pro residues" evidence="2">
    <location>
        <begin position="325"/>
        <end position="335"/>
    </location>
</feature>
<proteinExistence type="predicted"/>
<dbReference type="EMBL" id="RQVS01000011">
    <property type="protein sequence ID" value="RRJ86155.1"/>
    <property type="molecule type" value="Genomic_DNA"/>
</dbReference>
<feature type="compositionally biased region" description="Low complexity" evidence="2">
    <location>
        <begin position="314"/>
        <end position="324"/>
    </location>
</feature>
<keyword evidence="1" id="KW-0597">Phosphoprotein</keyword>
<dbReference type="Gene3D" id="2.60.200.20">
    <property type="match status" value="1"/>
</dbReference>
<organism evidence="4 5">
    <name type="scientific">Gulosibacter macacae</name>
    <dbReference type="NCBI Taxonomy" id="2488791"/>
    <lineage>
        <taxon>Bacteria</taxon>
        <taxon>Bacillati</taxon>
        <taxon>Actinomycetota</taxon>
        <taxon>Actinomycetes</taxon>
        <taxon>Micrococcales</taxon>
        <taxon>Microbacteriaceae</taxon>
        <taxon>Gulosibacter</taxon>
    </lineage>
</organism>
<dbReference type="Proteomes" id="UP000274391">
    <property type="component" value="Unassembled WGS sequence"/>
</dbReference>
<protein>
    <submittedName>
        <fullName evidence="4">FHA domain-containing protein</fullName>
    </submittedName>
</protein>
<evidence type="ECO:0000256" key="2">
    <source>
        <dbReference type="SAM" id="MobiDB-lite"/>
    </source>
</evidence>
<dbReference type="OrthoDB" id="5485098at2"/>
<dbReference type="PROSITE" id="PS50006">
    <property type="entry name" value="FHA_DOMAIN"/>
    <property type="match status" value="1"/>
</dbReference>
<feature type="region of interest" description="Disordered" evidence="2">
    <location>
        <begin position="313"/>
        <end position="372"/>
    </location>
</feature>
<feature type="region of interest" description="Disordered" evidence="2">
    <location>
        <begin position="168"/>
        <end position="294"/>
    </location>
</feature>
<evidence type="ECO:0000259" key="3">
    <source>
        <dbReference type="PROSITE" id="PS50006"/>
    </source>
</evidence>
<evidence type="ECO:0000313" key="5">
    <source>
        <dbReference type="Proteomes" id="UP000274391"/>
    </source>
</evidence>
<comment type="caution">
    <text evidence="4">The sequence shown here is derived from an EMBL/GenBank/DDBJ whole genome shotgun (WGS) entry which is preliminary data.</text>
</comment>
<reference evidence="4 5" key="1">
    <citation type="submission" date="2018-11" db="EMBL/GenBank/DDBJ databases">
        <title>YIM 102482-1 draft genome.</title>
        <authorList>
            <person name="Li G."/>
            <person name="Jiang Y."/>
        </authorList>
    </citation>
    <scope>NUCLEOTIDE SEQUENCE [LARGE SCALE GENOMIC DNA]</scope>
    <source>
        <strain evidence="4 5">YIM 102482-1</strain>
    </source>
</reference>
<name>A0A3P3VTP0_9MICO</name>